<keyword evidence="2" id="KW-0472">Membrane</keyword>
<dbReference type="PANTHER" id="PTHR43685">
    <property type="entry name" value="GLYCOSYLTRANSFERASE"/>
    <property type="match status" value="1"/>
</dbReference>
<evidence type="ECO:0000313" key="5">
    <source>
        <dbReference type="EMBL" id="QPV62845.1"/>
    </source>
</evidence>
<reference evidence="5 6" key="1">
    <citation type="submission" date="2020-12" db="EMBL/GenBank/DDBJ databases">
        <title>Halosimplex halophilum sp. nov. and Halosimplex salinum sp. nov., two new members of the genus Halosimplex.</title>
        <authorList>
            <person name="Cui H.L."/>
        </authorList>
    </citation>
    <scope>NUCLEOTIDE SEQUENCE [LARGE SCALE GENOMIC DNA]</scope>
    <source>
        <strain evidence="5 6">YGH94</strain>
    </source>
</reference>
<dbReference type="KEGG" id="hlt:I7X12_19330"/>
<evidence type="ECO:0000259" key="3">
    <source>
        <dbReference type="Pfam" id="PF00535"/>
    </source>
</evidence>
<feature type="region of interest" description="Disordered" evidence="1">
    <location>
        <begin position="1"/>
        <end position="27"/>
    </location>
</feature>
<dbReference type="PANTHER" id="PTHR43685:SF2">
    <property type="entry name" value="GLYCOSYLTRANSFERASE 2-LIKE DOMAIN-CONTAINING PROTEIN"/>
    <property type="match status" value="1"/>
</dbReference>
<keyword evidence="6" id="KW-1185">Reference proteome</keyword>
<protein>
    <submittedName>
        <fullName evidence="5">Glycosyltransferase</fullName>
    </submittedName>
</protein>
<feature type="domain" description="Glycosyltransferase 2-like" evidence="4">
    <location>
        <begin position="192"/>
        <end position="345"/>
    </location>
</feature>
<dbReference type="Pfam" id="PF00535">
    <property type="entry name" value="Glycos_transf_2"/>
    <property type="match status" value="1"/>
</dbReference>
<name>A0A7T3FY51_9EURY</name>
<sequence length="355" mass="37764">MTDRLDGGGGVRGDDVVAAGTDGDESEAQLRPTVTVVVVTYNSVPTVAETLASLTDQTYPSDRYEVVVVDGGSTDGTAETVADYGVEFLVEDGAGIGACRNRGIDRAESDYVAFTDSDCAVPATWLDSLVDRMATYADDAFVVGVGGPNRPFPTDSSFTKLVGSFQGTVFGSGRSPQSHDIGRERLVGSVAACNVLYDAAVFDSVRYDDSVNVGEDAELHFRLSEAGYRFAFDPEIAVSHHLSPTLGALWRKNRSYGTAMARIQRRHGKLIRWYSFLPTAAIGGGIAAAAADLATRRARYVPLLAALFLLASAYATVQVYRDRGTPLAALVPVIFAVQYLAYGVGFAEGLTVEDP</sequence>
<keyword evidence="2" id="KW-0812">Transmembrane</keyword>
<evidence type="ECO:0000256" key="1">
    <source>
        <dbReference type="SAM" id="MobiDB-lite"/>
    </source>
</evidence>
<keyword evidence="2" id="KW-1133">Transmembrane helix</keyword>
<evidence type="ECO:0000259" key="4">
    <source>
        <dbReference type="Pfam" id="PF13632"/>
    </source>
</evidence>
<dbReference type="OrthoDB" id="46222at2157"/>
<feature type="transmembrane region" description="Helical" evidence="2">
    <location>
        <begin position="327"/>
        <end position="347"/>
    </location>
</feature>
<feature type="transmembrane region" description="Helical" evidence="2">
    <location>
        <begin position="300"/>
        <end position="320"/>
    </location>
</feature>
<dbReference type="AlphaFoldDB" id="A0A7T3FY51"/>
<feature type="domain" description="Glycosyltransferase 2-like" evidence="3">
    <location>
        <begin position="35"/>
        <end position="149"/>
    </location>
</feature>
<gene>
    <name evidence="5" type="ORF">I7X12_19330</name>
</gene>
<accession>A0A7T3FY51</accession>
<evidence type="ECO:0000256" key="2">
    <source>
        <dbReference type="SAM" id="Phobius"/>
    </source>
</evidence>
<feature type="transmembrane region" description="Helical" evidence="2">
    <location>
        <begin position="270"/>
        <end position="294"/>
    </location>
</feature>
<dbReference type="SUPFAM" id="SSF53448">
    <property type="entry name" value="Nucleotide-diphospho-sugar transferases"/>
    <property type="match status" value="1"/>
</dbReference>
<dbReference type="Gene3D" id="3.90.550.10">
    <property type="entry name" value="Spore Coat Polysaccharide Biosynthesis Protein SpsA, Chain A"/>
    <property type="match status" value="1"/>
</dbReference>
<dbReference type="GeneID" id="60590693"/>
<dbReference type="GO" id="GO:0016740">
    <property type="term" value="F:transferase activity"/>
    <property type="evidence" value="ECO:0007669"/>
    <property type="project" value="UniProtKB-KW"/>
</dbReference>
<dbReference type="InterPro" id="IPR050834">
    <property type="entry name" value="Glycosyltransf_2"/>
</dbReference>
<dbReference type="InterPro" id="IPR029044">
    <property type="entry name" value="Nucleotide-diphossugar_trans"/>
</dbReference>
<keyword evidence="5" id="KW-0808">Transferase</keyword>
<dbReference type="Pfam" id="PF13632">
    <property type="entry name" value="Glyco_trans_2_3"/>
    <property type="match status" value="1"/>
</dbReference>
<proteinExistence type="predicted"/>
<dbReference type="InterPro" id="IPR001173">
    <property type="entry name" value="Glyco_trans_2-like"/>
</dbReference>
<organism evidence="5 6">
    <name type="scientific">Halosimplex litoreum</name>
    <dbReference type="NCBI Taxonomy" id="1198301"/>
    <lineage>
        <taxon>Archaea</taxon>
        <taxon>Methanobacteriati</taxon>
        <taxon>Methanobacteriota</taxon>
        <taxon>Stenosarchaea group</taxon>
        <taxon>Halobacteria</taxon>
        <taxon>Halobacteriales</taxon>
        <taxon>Haloarculaceae</taxon>
        <taxon>Halosimplex</taxon>
    </lineage>
</organism>
<dbReference type="Proteomes" id="UP000595001">
    <property type="component" value="Chromosome"/>
</dbReference>
<evidence type="ECO:0000313" key="6">
    <source>
        <dbReference type="Proteomes" id="UP000595001"/>
    </source>
</evidence>
<dbReference type="EMBL" id="CP065856">
    <property type="protein sequence ID" value="QPV62845.1"/>
    <property type="molecule type" value="Genomic_DNA"/>
</dbReference>
<dbReference type="RefSeq" id="WP_198061643.1">
    <property type="nucleotide sequence ID" value="NZ_CP065856.1"/>
</dbReference>